<keyword evidence="1" id="KW-0812">Transmembrane</keyword>
<name>A0A402ATR3_9CHLR</name>
<accession>A0A402ATR3</accession>
<dbReference type="Proteomes" id="UP000287188">
    <property type="component" value="Unassembled WGS sequence"/>
</dbReference>
<reference evidence="3" key="1">
    <citation type="submission" date="2018-12" db="EMBL/GenBank/DDBJ databases">
        <title>Tengunoibacter tsumagoiensis gen. nov., sp. nov., Dictyobacter kobayashii sp. nov., D. alpinus sp. nov., and D. joshuensis sp. nov. and description of Dictyobacteraceae fam. nov. within the order Ktedonobacterales isolated from Tengu-no-mugimeshi.</title>
        <authorList>
            <person name="Wang C.M."/>
            <person name="Zheng Y."/>
            <person name="Sakai Y."/>
            <person name="Toyoda A."/>
            <person name="Minakuchi Y."/>
            <person name="Abe K."/>
            <person name="Yokota A."/>
            <person name="Yabe S."/>
        </authorList>
    </citation>
    <scope>NUCLEOTIDE SEQUENCE [LARGE SCALE GENOMIC DNA]</scope>
    <source>
        <strain evidence="3">Uno11</strain>
    </source>
</reference>
<dbReference type="AlphaFoldDB" id="A0A402ATR3"/>
<dbReference type="EMBL" id="BIFS01000002">
    <property type="protein sequence ID" value="GCE22455.1"/>
    <property type="molecule type" value="Genomic_DNA"/>
</dbReference>
<dbReference type="RefSeq" id="WP_126555294.1">
    <property type="nucleotide sequence ID" value="NZ_BIFS01000002.1"/>
</dbReference>
<keyword evidence="1" id="KW-1133">Transmembrane helix</keyword>
<dbReference type="OrthoDB" id="161199at2"/>
<keyword evidence="3" id="KW-1185">Reference proteome</keyword>
<evidence type="ECO:0000256" key="1">
    <source>
        <dbReference type="SAM" id="Phobius"/>
    </source>
</evidence>
<comment type="caution">
    <text evidence="2">The sequence shown here is derived from an EMBL/GenBank/DDBJ whole genome shotgun (WGS) entry which is preliminary data.</text>
</comment>
<protein>
    <submittedName>
        <fullName evidence="2">Uncharacterized protein</fullName>
    </submittedName>
</protein>
<proteinExistence type="predicted"/>
<sequence length="198" mass="21935">MSSSTGITPRSILRHRPINSYAVSSDIPAWVRISQHLQRKKPALSTLLHMIAPEGIPLHSPTPLATFVGAGMCLMFVLILLGQATVGWIGVTLDDIHYGRPRTFQTDAYVGHEQTGQPSHFVAFNNKGRIEIIELPGNDPTRSRIFLGPQLTGANANLVPVTLSFSDPQHTRYPDMLVQLPQTTLRFHNTHTTFQLQP</sequence>
<evidence type="ECO:0000313" key="3">
    <source>
        <dbReference type="Proteomes" id="UP000287188"/>
    </source>
</evidence>
<feature type="transmembrane region" description="Helical" evidence="1">
    <location>
        <begin position="67"/>
        <end position="93"/>
    </location>
</feature>
<organism evidence="2 3">
    <name type="scientific">Dictyobacter kobayashii</name>
    <dbReference type="NCBI Taxonomy" id="2014872"/>
    <lineage>
        <taxon>Bacteria</taxon>
        <taxon>Bacillati</taxon>
        <taxon>Chloroflexota</taxon>
        <taxon>Ktedonobacteria</taxon>
        <taxon>Ktedonobacterales</taxon>
        <taxon>Dictyobacteraceae</taxon>
        <taxon>Dictyobacter</taxon>
    </lineage>
</organism>
<keyword evidence="1" id="KW-0472">Membrane</keyword>
<evidence type="ECO:0000313" key="2">
    <source>
        <dbReference type="EMBL" id="GCE22455.1"/>
    </source>
</evidence>
<gene>
    <name evidence="2" type="ORF">KDK_62550</name>
</gene>